<protein>
    <submittedName>
        <fullName evidence="2">Uncharacterized protein</fullName>
    </submittedName>
</protein>
<accession>C0ET78</accession>
<dbReference type="AlphaFoldDB" id="C0ET78"/>
<keyword evidence="1" id="KW-0472">Membrane</keyword>
<reference evidence="2 3" key="2">
    <citation type="submission" date="2009-02" db="EMBL/GenBank/DDBJ databases">
        <title>Draft genome sequence of Eubacterium hallii (DSM 3353).</title>
        <authorList>
            <person name="Sudarsanam P."/>
            <person name="Ley R."/>
            <person name="Guruge J."/>
            <person name="Turnbaugh P.J."/>
            <person name="Mahowald M."/>
            <person name="Liep D."/>
            <person name="Gordon J."/>
        </authorList>
    </citation>
    <scope>NUCLEOTIDE SEQUENCE [LARGE SCALE GENOMIC DNA]</scope>
    <source>
        <strain evidence="2 3">DSM 3353</strain>
    </source>
</reference>
<gene>
    <name evidence="2" type="ORF">EUBHAL_00609</name>
</gene>
<evidence type="ECO:0000313" key="3">
    <source>
        <dbReference type="Proteomes" id="UP000003174"/>
    </source>
</evidence>
<dbReference type="eggNOG" id="ENOG502ZXRF">
    <property type="taxonomic scope" value="Bacteria"/>
</dbReference>
<proteinExistence type="predicted"/>
<feature type="transmembrane region" description="Helical" evidence="1">
    <location>
        <begin position="21"/>
        <end position="41"/>
    </location>
</feature>
<dbReference type="Proteomes" id="UP000003174">
    <property type="component" value="Unassembled WGS sequence"/>
</dbReference>
<sequence>MLLLSINQFLIIQGGIFMKKTLSLILILSMFLCSNLSVFAMETTSTTSSTCNIYNDVESSGARIVHNYKKTITKVYKSRSSIPDSINYSEYNNSLKGTFSGRLYLKSIKKTASGWQATFSGTLTGRI</sequence>
<reference evidence="2 3" key="1">
    <citation type="submission" date="2009-01" db="EMBL/GenBank/DDBJ databases">
        <authorList>
            <person name="Fulton L."/>
            <person name="Clifton S."/>
            <person name="Fulton B."/>
            <person name="Xu J."/>
            <person name="Minx P."/>
            <person name="Pepin K.H."/>
            <person name="Johnson M."/>
            <person name="Bhonagiri V."/>
            <person name="Nash W.E."/>
            <person name="Mardis E.R."/>
            <person name="Wilson R.K."/>
        </authorList>
    </citation>
    <scope>NUCLEOTIDE SEQUENCE [LARGE SCALE GENOMIC DNA]</scope>
    <source>
        <strain evidence="2 3">DSM 3353</strain>
    </source>
</reference>
<dbReference type="EMBL" id="ACEP01000034">
    <property type="protein sequence ID" value="EEG37509.1"/>
    <property type="molecule type" value="Genomic_DNA"/>
</dbReference>
<comment type="caution">
    <text evidence="2">The sequence shown here is derived from an EMBL/GenBank/DDBJ whole genome shotgun (WGS) entry which is preliminary data.</text>
</comment>
<keyword evidence="1" id="KW-1133">Transmembrane helix</keyword>
<keyword evidence="1" id="KW-0812">Transmembrane</keyword>
<name>C0ET78_9FIRM</name>
<evidence type="ECO:0000313" key="2">
    <source>
        <dbReference type="EMBL" id="EEG37509.1"/>
    </source>
</evidence>
<organism evidence="2 3">
    <name type="scientific">Anaerobutyricum hallii DSM 3353</name>
    <dbReference type="NCBI Taxonomy" id="411469"/>
    <lineage>
        <taxon>Bacteria</taxon>
        <taxon>Bacillati</taxon>
        <taxon>Bacillota</taxon>
        <taxon>Clostridia</taxon>
        <taxon>Lachnospirales</taxon>
        <taxon>Lachnospiraceae</taxon>
        <taxon>Anaerobutyricum</taxon>
    </lineage>
</organism>
<evidence type="ECO:0000256" key="1">
    <source>
        <dbReference type="SAM" id="Phobius"/>
    </source>
</evidence>